<dbReference type="OrthoDB" id="9900797at2"/>
<accession>A0A5C6RIY2</accession>
<gene>
    <name evidence="2" type="ORF">FRY97_18120</name>
</gene>
<comment type="caution">
    <text evidence="2">The sequence shown here is derived from an EMBL/GenBank/DDBJ whole genome shotgun (WGS) entry which is preliminary data.</text>
</comment>
<keyword evidence="3" id="KW-1185">Reference proteome</keyword>
<feature type="compositionally biased region" description="Basic and acidic residues" evidence="1">
    <location>
        <begin position="37"/>
        <end position="50"/>
    </location>
</feature>
<dbReference type="Proteomes" id="UP000321580">
    <property type="component" value="Unassembled WGS sequence"/>
</dbReference>
<reference evidence="2 3" key="1">
    <citation type="submission" date="2019-08" db="EMBL/GenBank/DDBJ databases">
        <title>Genome of Phaeodactylibacter luteus.</title>
        <authorList>
            <person name="Bowman J.P."/>
        </authorList>
    </citation>
    <scope>NUCLEOTIDE SEQUENCE [LARGE SCALE GENOMIC DNA]</scope>
    <source>
        <strain evidence="2 3">KCTC 42180</strain>
    </source>
</reference>
<dbReference type="EMBL" id="VOOR01000050">
    <property type="protein sequence ID" value="TXB61640.1"/>
    <property type="molecule type" value="Genomic_DNA"/>
</dbReference>
<proteinExistence type="predicted"/>
<sequence>MEQQLIEQFNKLNSTAQEALVQFLRAVNEGTTAEQTPEQREAEKAFRKTMKDWTRSKTIKGPAY</sequence>
<evidence type="ECO:0000313" key="2">
    <source>
        <dbReference type="EMBL" id="TXB61640.1"/>
    </source>
</evidence>
<name>A0A5C6RIY2_9BACT</name>
<evidence type="ECO:0008006" key="4">
    <source>
        <dbReference type="Google" id="ProtNLM"/>
    </source>
</evidence>
<dbReference type="AlphaFoldDB" id="A0A5C6RIY2"/>
<evidence type="ECO:0000313" key="3">
    <source>
        <dbReference type="Proteomes" id="UP000321580"/>
    </source>
</evidence>
<protein>
    <recommendedName>
        <fullName evidence="4">DUF2281 domain-containing protein</fullName>
    </recommendedName>
</protein>
<evidence type="ECO:0000256" key="1">
    <source>
        <dbReference type="SAM" id="MobiDB-lite"/>
    </source>
</evidence>
<dbReference type="RefSeq" id="WP_147168986.1">
    <property type="nucleotide sequence ID" value="NZ_VOOR01000050.1"/>
</dbReference>
<organism evidence="2 3">
    <name type="scientific">Phaeodactylibacter luteus</name>
    <dbReference type="NCBI Taxonomy" id="1564516"/>
    <lineage>
        <taxon>Bacteria</taxon>
        <taxon>Pseudomonadati</taxon>
        <taxon>Bacteroidota</taxon>
        <taxon>Saprospiria</taxon>
        <taxon>Saprospirales</taxon>
        <taxon>Haliscomenobacteraceae</taxon>
        <taxon>Phaeodactylibacter</taxon>
    </lineage>
</organism>
<feature type="region of interest" description="Disordered" evidence="1">
    <location>
        <begin position="31"/>
        <end position="50"/>
    </location>
</feature>